<dbReference type="PANTHER" id="PTHR30543:SF21">
    <property type="entry name" value="NAD(P)H-DEPENDENT FMN REDUCTASE LOT6"/>
    <property type="match status" value="1"/>
</dbReference>
<evidence type="ECO:0000313" key="5">
    <source>
        <dbReference type="Proteomes" id="UP000254258"/>
    </source>
</evidence>
<keyword evidence="2" id="KW-0285">Flavoprotein</keyword>
<proteinExistence type="predicted"/>
<name>A0A370WXP1_9GAMM</name>
<sequence length="185" mass="20525">MSAIKIAVLIGSLRKESLNHKLAKALERLAPHEFSFEHVRIDNLPFYNQDFDSDYPPVCRQLKEQIKSADALLFVTPEYNRSVPGVLKNAIDIASRPYGASAFAGKAGAVAGISVGATGTALAQQHLRNILAYLDVPLMGQPEVFVKYSDGLIDQDGNIGVESTKKFLQEFVDRYVDWVRRHVHT</sequence>
<comment type="cofactor">
    <cofactor evidence="1">
        <name>FMN</name>
        <dbReference type="ChEBI" id="CHEBI:58210"/>
    </cofactor>
</comment>
<reference evidence="4 5" key="1">
    <citation type="submission" date="2018-07" db="EMBL/GenBank/DDBJ databases">
        <title>Dyella monticola sp. nov. and Dyella psychrodurans sp. nov. isolated from monsoon evergreen broad-leaved forest soil of Dinghu Mountain, China.</title>
        <authorList>
            <person name="Gao Z."/>
            <person name="Qiu L."/>
        </authorList>
    </citation>
    <scope>NUCLEOTIDE SEQUENCE [LARGE SCALE GENOMIC DNA]</scope>
    <source>
        <strain evidence="4 5">4G-K06</strain>
    </source>
</reference>
<evidence type="ECO:0000259" key="3">
    <source>
        <dbReference type="Pfam" id="PF03358"/>
    </source>
</evidence>
<protein>
    <submittedName>
        <fullName evidence="4">NADPH-dependent oxidoreductase</fullName>
    </submittedName>
</protein>
<keyword evidence="2" id="KW-0288">FMN</keyword>
<evidence type="ECO:0000256" key="2">
    <source>
        <dbReference type="ARBA" id="ARBA00022643"/>
    </source>
</evidence>
<dbReference type="Pfam" id="PF03358">
    <property type="entry name" value="FMN_red"/>
    <property type="match status" value="1"/>
</dbReference>
<dbReference type="RefSeq" id="WP_115496044.1">
    <property type="nucleotide sequence ID" value="NZ_QRBE01000007.1"/>
</dbReference>
<dbReference type="InterPro" id="IPR029039">
    <property type="entry name" value="Flavoprotein-like_sf"/>
</dbReference>
<keyword evidence="5" id="KW-1185">Reference proteome</keyword>
<feature type="domain" description="NADPH-dependent FMN reductase-like" evidence="3">
    <location>
        <begin position="4"/>
        <end position="147"/>
    </location>
</feature>
<dbReference type="InterPro" id="IPR050712">
    <property type="entry name" value="NAD(P)H-dep_reductase"/>
</dbReference>
<dbReference type="Proteomes" id="UP000254258">
    <property type="component" value="Unassembled WGS sequence"/>
</dbReference>
<gene>
    <name evidence="4" type="ORF">DWU98_12805</name>
</gene>
<dbReference type="PANTHER" id="PTHR30543">
    <property type="entry name" value="CHROMATE REDUCTASE"/>
    <property type="match status" value="1"/>
</dbReference>
<accession>A0A370WXP1</accession>
<organism evidence="4 5">
    <name type="scientific">Dyella monticola</name>
    <dbReference type="NCBI Taxonomy" id="1927958"/>
    <lineage>
        <taxon>Bacteria</taxon>
        <taxon>Pseudomonadati</taxon>
        <taxon>Pseudomonadota</taxon>
        <taxon>Gammaproteobacteria</taxon>
        <taxon>Lysobacterales</taxon>
        <taxon>Rhodanobacteraceae</taxon>
        <taxon>Dyella</taxon>
    </lineage>
</organism>
<dbReference type="InterPro" id="IPR005025">
    <property type="entry name" value="FMN_Rdtase-like_dom"/>
</dbReference>
<evidence type="ECO:0000313" key="4">
    <source>
        <dbReference type="EMBL" id="RDS80826.1"/>
    </source>
</evidence>
<evidence type="ECO:0000256" key="1">
    <source>
        <dbReference type="ARBA" id="ARBA00001917"/>
    </source>
</evidence>
<dbReference type="GO" id="GO:0005829">
    <property type="term" value="C:cytosol"/>
    <property type="evidence" value="ECO:0007669"/>
    <property type="project" value="TreeGrafter"/>
</dbReference>
<dbReference type="OrthoDB" id="9812295at2"/>
<dbReference type="Gene3D" id="3.40.50.360">
    <property type="match status" value="1"/>
</dbReference>
<dbReference type="AlphaFoldDB" id="A0A370WXP1"/>
<dbReference type="GO" id="GO:0010181">
    <property type="term" value="F:FMN binding"/>
    <property type="evidence" value="ECO:0007669"/>
    <property type="project" value="TreeGrafter"/>
</dbReference>
<comment type="caution">
    <text evidence="4">The sequence shown here is derived from an EMBL/GenBank/DDBJ whole genome shotgun (WGS) entry which is preliminary data.</text>
</comment>
<dbReference type="EMBL" id="QRBE01000007">
    <property type="protein sequence ID" value="RDS80826.1"/>
    <property type="molecule type" value="Genomic_DNA"/>
</dbReference>
<dbReference type="SUPFAM" id="SSF52218">
    <property type="entry name" value="Flavoproteins"/>
    <property type="match status" value="1"/>
</dbReference>
<dbReference type="GO" id="GO:0016491">
    <property type="term" value="F:oxidoreductase activity"/>
    <property type="evidence" value="ECO:0007669"/>
    <property type="project" value="InterPro"/>
</dbReference>